<dbReference type="Pfam" id="PF00700">
    <property type="entry name" value="Flagellin_C"/>
    <property type="match status" value="1"/>
</dbReference>
<dbReference type="AlphaFoldDB" id="A0A2T7UIY2"/>
<dbReference type="NCBIfam" id="TIGR02550">
    <property type="entry name" value="flagell_flgL"/>
    <property type="match status" value="1"/>
</dbReference>
<comment type="similarity">
    <text evidence="3">Belongs to the bacterial flagellin family.</text>
</comment>
<dbReference type="Gene3D" id="1.20.1330.10">
    <property type="entry name" value="f41 fragment of flagellin, N-terminal domain"/>
    <property type="match status" value="1"/>
</dbReference>
<evidence type="ECO:0000256" key="1">
    <source>
        <dbReference type="ARBA" id="ARBA00004365"/>
    </source>
</evidence>
<gene>
    <name evidence="7" type="ORF">H663_001035</name>
</gene>
<protein>
    <submittedName>
        <fullName evidence="7">Flagellar hook-associated protein 3</fullName>
    </submittedName>
</protein>
<keyword evidence="4" id="KW-0975">Bacterial flagellum</keyword>
<keyword evidence="8" id="KW-1185">Reference proteome</keyword>
<dbReference type="SUPFAM" id="SSF64518">
    <property type="entry name" value="Phase 1 flagellin"/>
    <property type="match status" value="1"/>
</dbReference>
<dbReference type="InterPro" id="IPR013384">
    <property type="entry name" value="Flagell_FlgL"/>
</dbReference>
<dbReference type="PRINTS" id="PR00207">
    <property type="entry name" value="FLAGELLIN"/>
</dbReference>
<dbReference type="Proteomes" id="UP000037507">
    <property type="component" value="Unassembled WGS sequence"/>
</dbReference>
<comment type="caution">
    <text evidence="7">The sequence shown here is derived from an EMBL/GenBank/DDBJ whole genome shotgun (WGS) entry which is preliminary data.</text>
</comment>
<keyword evidence="7" id="KW-0969">Cilium</keyword>
<evidence type="ECO:0000313" key="7">
    <source>
        <dbReference type="EMBL" id="PVE44634.1"/>
    </source>
</evidence>
<dbReference type="EMBL" id="LFYT02000001">
    <property type="protein sequence ID" value="PVE44634.1"/>
    <property type="molecule type" value="Genomic_DNA"/>
</dbReference>
<sequence>MNPISSRNGTNNSNETVLAQLTVRKASLDQSQLAISTGKRINKVSDDPVGAAQAERAMTRIERIKVDLRAIDLQRSSMTLAESTLGESIDDLQRVRELLVSASNATLDTPQRAGIVHEIQSLRHRLLQLANRQDSNGMALFGGLGSVATPFVEDGTGVVSFVGVAGLPATSDVSVPMALDGHSAFMFTPDHGPNASIFKAMDTAIAALKGPANNPTTLAALSGAISQGIKDIDTGLTQLQTARGQAGVFLNQSDRMESLLNARHDQSETDRSRVQDLDMAQAISQMQSHQIAYEIALKTYAQSRQLSLFNVLN</sequence>
<dbReference type="GO" id="GO:0005198">
    <property type="term" value="F:structural molecule activity"/>
    <property type="evidence" value="ECO:0007669"/>
    <property type="project" value="InterPro"/>
</dbReference>
<proteinExistence type="inferred from homology"/>
<accession>A0A2T7UIY2</accession>
<evidence type="ECO:0000256" key="4">
    <source>
        <dbReference type="ARBA" id="ARBA00023143"/>
    </source>
</evidence>
<evidence type="ECO:0000256" key="2">
    <source>
        <dbReference type="ARBA" id="ARBA00004613"/>
    </source>
</evidence>
<dbReference type="PANTHER" id="PTHR42792:SF1">
    <property type="entry name" value="FLAGELLAR HOOK-ASSOCIATED PROTEIN 3"/>
    <property type="match status" value="1"/>
</dbReference>
<evidence type="ECO:0000259" key="6">
    <source>
        <dbReference type="Pfam" id="PF00700"/>
    </source>
</evidence>
<dbReference type="STRING" id="1293045.H663_15290"/>
<dbReference type="GO" id="GO:0071973">
    <property type="term" value="P:bacterial-type flagellum-dependent cell motility"/>
    <property type="evidence" value="ECO:0007669"/>
    <property type="project" value="InterPro"/>
</dbReference>
<reference evidence="7" key="1">
    <citation type="submission" date="2017-04" db="EMBL/GenBank/DDBJ databases">
        <title>Unexpected and diverse lifestyles within the genus Limnohabitans.</title>
        <authorList>
            <person name="Kasalicky V."/>
            <person name="Mehrshad M."/>
            <person name="Andrei S.-A."/>
            <person name="Salcher M."/>
            <person name="Kratochvilova H."/>
            <person name="Simek K."/>
            <person name="Ghai R."/>
        </authorList>
    </citation>
    <scope>NUCLEOTIDE SEQUENCE [LARGE SCALE GENOMIC DNA]</scope>
    <source>
        <strain evidence="7">II-D5</strain>
    </source>
</reference>
<feature type="domain" description="Flagellin C-terminal" evidence="6">
    <location>
        <begin position="230"/>
        <end position="310"/>
    </location>
</feature>
<evidence type="ECO:0000256" key="3">
    <source>
        <dbReference type="ARBA" id="ARBA00005709"/>
    </source>
</evidence>
<dbReference type="PANTHER" id="PTHR42792">
    <property type="entry name" value="FLAGELLIN"/>
    <property type="match status" value="1"/>
</dbReference>
<dbReference type="InterPro" id="IPR001029">
    <property type="entry name" value="Flagellin_N"/>
</dbReference>
<dbReference type="RefSeq" id="WP_053174676.1">
    <property type="nucleotide sequence ID" value="NZ_LFYT02000001.1"/>
</dbReference>
<dbReference type="InterPro" id="IPR046358">
    <property type="entry name" value="Flagellin_C"/>
</dbReference>
<comment type="subcellular location">
    <subcellularLocation>
        <location evidence="1">Bacterial flagellum</location>
    </subcellularLocation>
    <subcellularLocation>
        <location evidence="2">Secreted</location>
    </subcellularLocation>
</comment>
<dbReference type="GO" id="GO:0009424">
    <property type="term" value="C:bacterial-type flagellum hook"/>
    <property type="evidence" value="ECO:0007669"/>
    <property type="project" value="InterPro"/>
</dbReference>
<dbReference type="OrthoDB" id="9768249at2"/>
<evidence type="ECO:0000313" key="8">
    <source>
        <dbReference type="Proteomes" id="UP000037507"/>
    </source>
</evidence>
<keyword evidence="7" id="KW-0966">Cell projection</keyword>
<evidence type="ECO:0000259" key="5">
    <source>
        <dbReference type="Pfam" id="PF00669"/>
    </source>
</evidence>
<dbReference type="InterPro" id="IPR001492">
    <property type="entry name" value="Flagellin"/>
</dbReference>
<organism evidence="7 8">
    <name type="scientific">Limnohabitans planktonicus II-D5</name>
    <dbReference type="NCBI Taxonomy" id="1293045"/>
    <lineage>
        <taxon>Bacteria</taxon>
        <taxon>Pseudomonadati</taxon>
        <taxon>Pseudomonadota</taxon>
        <taxon>Betaproteobacteria</taxon>
        <taxon>Burkholderiales</taxon>
        <taxon>Comamonadaceae</taxon>
        <taxon>Limnohabitans</taxon>
    </lineage>
</organism>
<keyword evidence="7" id="KW-0282">Flagellum</keyword>
<name>A0A2T7UIY2_9BURK</name>
<dbReference type="Pfam" id="PF00669">
    <property type="entry name" value="Flagellin_N"/>
    <property type="match status" value="1"/>
</dbReference>
<feature type="domain" description="Flagellin N-terminal" evidence="5">
    <location>
        <begin position="10"/>
        <end position="143"/>
    </location>
</feature>
<dbReference type="GO" id="GO:0005576">
    <property type="term" value="C:extracellular region"/>
    <property type="evidence" value="ECO:0007669"/>
    <property type="project" value="UniProtKB-SubCell"/>
</dbReference>